<sequence length="405" mass="45990">MFMHGLSIKAYINAFALNIAAVQSVNTNLVANTFLAAKNIGFFLFFSFNYAGNGPWAKDDINIKKKTGCFFALDWFSLGAIEVIVQADDIFYINYFKDKPYIMPVFLWFFTNIPEYNKNWLWRGDDIWFNCVTGWYRFNKTGACTSNSGTTGNTAGQLQINSNINIYYSSILFTRYLDTVTITVGCRASTGVKNWNIWIGSTISANTISIILSYLITSKNISYSRLYFFNCNYSYYPSTACGTVEVAFTISIVLDFIPPAYTTGKGSSNFVNLYSFGCAYSFCPIYTCNCTATGVLDLFAVLGDAWSAENQLFYINNNLKSWCEVQLLYNYNLTIFIIADLNLQSAEIADEYILYYILNILNNIINIVVANYTNILVYNNYNKTLKYYKRYVENNITSSLASAIE</sequence>
<keyword evidence="1" id="KW-0812">Transmembrane</keyword>
<dbReference type="AlphaFoldDB" id="A0A2V5GTS2"/>
<name>A0A2V5GTS2_ASPV1</name>
<keyword evidence="1" id="KW-0472">Membrane</keyword>
<dbReference type="Pfam" id="PF03659">
    <property type="entry name" value="Glyco_hydro_71"/>
    <property type="match status" value="2"/>
</dbReference>
<evidence type="ECO:0000256" key="1">
    <source>
        <dbReference type="SAM" id="Phobius"/>
    </source>
</evidence>
<dbReference type="EMBL" id="KZ825204">
    <property type="protein sequence ID" value="PYI14735.1"/>
    <property type="molecule type" value="Genomic_DNA"/>
</dbReference>
<protein>
    <submittedName>
        <fullName evidence="2">Uncharacterized protein</fullName>
    </submittedName>
</protein>
<evidence type="ECO:0000313" key="2">
    <source>
        <dbReference type="EMBL" id="PYI14735.1"/>
    </source>
</evidence>
<dbReference type="STRING" id="1450538.A0A2V5GTS2"/>
<reference evidence="2 3" key="1">
    <citation type="submission" date="2018-02" db="EMBL/GenBank/DDBJ databases">
        <title>The genomes of Aspergillus section Nigri reveals drivers in fungal speciation.</title>
        <authorList>
            <consortium name="DOE Joint Genome Institute"/>
            <person name="Vesth T.C."/>
            <person name="Nybo J."/>
            <person name="Theobald S."/>
            <person name="Brandl J."/>
            <person name="Frisvad J.C."/>
            <person name="Nielsen K.F."/>
            <person name="Lyhne E.K."/>
            <person name="Kogle M.E."/>
            <person name="Kuo A."/>
            <person name="Riley R."/>
            <person name="Clum A."/>
            <person name="Nolan M."/>
            <person name="Lipzen A."/>
            <person name="Salamov A."/>
            <person name="Henrissat B."/>
            <person name="Wiebenga A."/>
            <person name="De vries R.P."/>
            <person name="Grigoriev I.V."/>
            <person name="Mortensen U.H."/>
            <person name="Andersen M.R."/>
            <person name="Baker S.E."/>
        </authorList>
    </citation>
    <scope>NUCLEOTIDE SEQUENCE [LARGE SCALE GENOMIC DNA]</scope>
    <source>
        <strain evidence="2 3">CBS 115571</strain>
    </source>
</reference>
<dbReference type="InterPro" id="IPR005197">
    <property type="entry name" value="Glyco_hydro_71"/>
</dbReference>
<organism evidence="2 3">
    <name type="scientific">Aspergillus violaceofuscus (strain CBS 115571)</name>
    <dbReference type="NCBI Taxonomy" id="1450538"/>
    <lineage>
        <taxon>Eukaryota</taxon>
        <taxon>Fungi</taxon>
        <taxon>Dikarya</taxon>
        <taxon>Ascomycota</taxon>
        <taxon>Pezizomycotina</taxon>
        <taxon>Eurotiomycetes</taxon>
        <taxon>Eurotiomycetidae</taxon>
        <taxon>Eurotiales</taxon>
        <taxon>Aspergillaceae</taxon>
        <taxon>Aspergillus</taxon>
    </lineage>
</organism>
<evidence type="ECO:0000313" key="3">
    <source>
        <dbReference type="Proteomes" id="UP000249829"/>
    </source>
</evidence>
<feature type="transmembrane region" description="Helical" evidence="1">
    <location>
        <begin position="195"/>
        <end position="216"/>
    </location>
</feature>
<keyword evidence="1" id="KW-1133">Transmembrane helix</keyword>
<accession>A0A2V5GTS2</accession>
<dbReference type="GO" id="GO:0051118">
    <property type="term" value="F:glucan endo-1,3-alpha-glucosidase activity"/>
    <property type="evidence" value="ECO:0007669"/>
    <property type="project" value="InterPro"/>
</dbReference>
<keyword evidence="3" id="KW-1185">Reference proteome</keyword>
<gene>
    <name evidence="2" type="ORF">BO99DRAFT_426106</name>
</gene>
<dbReference type="Proteomes" id="UP000249829">
    <property type="component" value="Unassembled WGS sequence"/>
</dbReference>
<proteinExistence type="predicted"/>